<dbReference type="OrthoDB" id="962007at2"/>
<protein>
    <submittedName>
        <fullName evidence="1">Uncharacterized protein</fullName>
    </submittedName>
</protein>
<name>A0A2K8Z6E3_9BACT</name>
<proteinExistence type="predicted"/>
<organism evidence="1 2">
    <name type="scientific">Spirosoma pollinicola</name>
    <dbReference type="NCBI Taxonomy" id="2057025"/>
    <lineage>
        <taxon>Bacteria</taxon>
        <taxon>Pseudomonadati</taxon>
        <taxon>Bacteroidota</taxon>
        <taxon>Cytophagia</taxon>
        <taxon>Cytophagales</taxon>
        <taxon>Cytophagaceae</taxon>
        <taxon>Spirosoma</taxon>
    </lineage>
</organism>
<sequence>MSLFIISVDQHGSVRHFHCQCDSLEIALDIVSAISVLGSLVLCINLVDTNQWMQLPVEVFDGECFSGPLNQLEQEWQQILGEPGHTEAIESVPAGS</sequence>
<dbReference type="AlphaFoldDB" id="A0A2K8Z6E3"/>
<evidence type="ECO:0000313" key="1">
    <source>
        <dbReference type="EMBL" id="AUD05457.1"/>
    </source>
</evidence>
<dbReference type="Proteomes" id="UP000232883">
    <property type="component" value="Chromosome"/>
</dbReference>
<evidence type="ECO:0000313" key="2">
    <source>
        <dbReference type="Proteomes" id="UP000232883"/>
    </source>
</evidence>
<dbReference type="KEGG" id="spir:CWM47_28595"/>
<gene>
    <name evidence="1" type="ORF">CWM47_28595</name>
</gene>
<keyword evidence="2" id="KW-1185">Reference proteome</keyword>
<accession>A0A2K8Z6E3</accession>
<dbReference type="RefSeq" id="WP_100992010.1">
    <property type="nucleotide sequence ID" value="NZ_CP025096.1"/>
</dbReference>
<dbReference type="EMBL" id="CP025096">
    <property type="protein sequence ID" value="AUD05457.1"/>
    <property type="molecule type" value="Genomic_DNA"/>
</dbReference>
<reference evidence="1 2" key="1">
    <citation type="submission" date="2017-11" db="EMBL/GenBank/DDBJ databases">
        <title>Taxonomic description and genome sequences of Spirosoma HA7 sp. nov., isolated from pollen microhabitat of Corylus avellana.</title>
        <authorList>
            <person name="Ambika Manirajan B."/>
            <person name="Suarez C."/>
            <person name="Ratering S."/>
            <person name="Geissler-Plaum R."/>
            <person name="Cardinale M."/>
            <person name="Sylvia S."/>
        </authorList>
    </citation>
    <scope>NUCLEOTIDE SEQUENCE [LARGE SCALE GENOMIC DNA]</scope>
    <source>
        <strain evidence="1 2">HA7</strain>
    </source>
</reference>